<dbReference type="Pfam" id="PF00975">
    <property type="entry name" value="Thioesterase"/>
    <property type="match status" value="1"/>
</dbReference>
<evidence type="ECO:0000259" key="3">
    <source>
        <dbReference type="PROSITE" id="PS50075"/>
    </source>
</evidence>
<dbReference type="SUPFAM" id="SSF47336">
    <property type="entry name" value="ACP-like"/>
    <property type="match status" value="1"/>
</dbReference>
<dbReference type="InterPro" id="IPR045851">
    <property type="entry name" value="AMP-bd_C_sf"/>
</dbReference>
<dbReference type="Pfam" id="PF00501">
    <property type="entry name" value="AMP-binding"/>
    <property type="match status" value="1"/>
</dbReference>
<dbReference type="SUPFAM" id="SSF56801">
    <property type="entry name" value="Acetyl-CoA synthetase-like"/>
    <property type="match status" value="1"/>
</dbReference>
<dbReference type="PROSITE" id="PS00455">
    <property type="entry name" value="AMP_BINDING"/>
    <property type="match status" value="1"/>
</dbReference>
<dbReference type="InterPro" id="IPR036736">
    <property type="entry name" value="ACP-like_sf"/>
</dbReference>
<dbReference type="GO" id="GO:0016491">
    <property type="term" value="F:oxidoreductase activity"/>
    <property type="evidence" value="ECO:0007669"/>
    <property type="project" value="InterPro"/>
</dbReference>
<proteinExistence type="predicted"/>
<dbReference type="InterPro" id="IPR000873">
    <property type="entry name" value="AMP-dep_synth/lig_dom"/>
</dbReference>
<comment type="caution">
    <text evidence="4">The sequence shown here is derived from an EMBL/GenBank/DDBJ whole genome shotgun (WGS) entry which is preliminary data.</text>
</comment>
<dbReference type="PANTHER" id="PTHR45527">
    <property type="entry name" value="NONRIBOSOMAL PEPTIDE SYNTHETASE"/>
    <property type="match status" value="1"/>
</dbReference>
<dbReference type="GO" id="GO:0044550">
    <property type="term" value="P:secondary metabolite biosynthetic process"/>
    <property type="evidence" value="ECO:0007669"/>
    <property type="project" value="TreeGrafter"/>
</dbReference>
<evidence type="ECO:0000313" key="4">
    <source>
        <dbReference type="EMBL" id="MBF2714514.1"/>
    </source>
</evidence>
<sequence length="1301" mass="142358">MIETVHDDGTHSSLAAMLHKVSLARPQDLAVLGEAGTGFDLTFAELARGAASVAAALQGLRAADVAGMFVEPSVLMSLALWGIVWSGRGYVPLAPEYPDERLSYIIESSCLKQVIVQSCLVDRLRAIAPADVEILRIEELLAGFRSDTRAATEIAPLPSGGDLAYVIYTSGSTGRPKGVEVPRSALVHQICWLAEQLYLTPDTRILQKTPISFDAAQWEILAPAVGACTVCGSVGIYRDTDALIARMAQTQVTHLQAVPTLLSALLQHEGFRALNDLRAIFSGGEALTRKLAGSILANMPWLKLVNLYGPTETTINATAYEVRPYDLINLNPVVSIGHPVTGMRCHVLDADLKATAVGQEGELYISGPQVARGYRNAPEQTAERFLPCPWGQDERMYRTGDKCVWQPDGTLHFLGRIDNQIKLRGYRVELEEIASSIATSPWVNAAAVVVTKDARSQEDRLIACIELNPRQAAVMDQDVAEGHHLSKRNKLQVKAQLSNVGLRAERSDEPVVPLVGRRETAQMRAEVFARKTYRFFDGSPLDLQALTAFLQDWRARLSGGKIGAFKPLTLERLGTLLRWMGQFHSEERLLPKYAYASPGALYATQLYLETCGVTGLQDGLHYYDPAQHCLRFVAASHPQSDLDRGAVRCHFAGRHAPFERVYKTNIAEVMKIEAGHMLGVLAHQLAALGQGVAPAPRCEDLIARLDLPEEDHNIAAFDIVPAAQRWMPELDVFLQAHSATLSGLRTGTYRVLEGDLTWISEEMIRENDVIAINQSIFARSSFGLTFVGRDTDETRNYIGLGFAQHCAQANAAFFGFMASGYSSHSDHPLPAAKRFDRILAGCGIEMGPSYFSLGGRVSSAQIESQGMNEDAVHMDGPAEMIRRQLKCSLPDYMIPNDVVIFDKLPLSANGKIDCNAIKSAPQLLEALAPRPYIAPEGPTQIALASLWASLLSVGEISQEDDFFALGGNSLRAIALLHRIKLTFGCALPTQAIFEHTVLRVLAQEIDRARITDGTDAPKRLVRLNQQNQGRPIFIWPGLGGYPMNLRALAQEQARPVFGIQAQGLNEGETPAATIAEMARDDIAELLARHPEGPVTLWGYSFGARVAFEAAWQLEQQGVEVDQLVLVCPGNPSLPPELAALDPTNKALSRPRQAVLGDPSYMAILLSVFAGQIDIARTRRMLAIGNSEPAFLDHLCAEQPEMPREMAARIIGIVRTTYQFDYTFAELLGRRINAPMTVIKAKGDDYSFLEQATGFAARPVTTLTMPQNHYQVLQRPYAADLARLIQHSASQQAGAITPAFQD</sequence>
<dbReference type="InterPro" id="IPR042099">
    <property type="entry name" value="ANL_N_sf"/>
</dbReference>
<dbReference type="NCBIfam" id="TIGR01733">
    <property type="entry name" value="AA-adenyl-dom"/>
    <property type="match status" value="1"/>
</dbReference>
<gene>
    <name evidence="4" type="ORF">IEI95_009800</name>
</gene>
<name>A0AAE2UVZ8_AGRVI</name>
<dbReference type="Gene3D" id="1.10.1200.10">
    <property type="entry name" value="ACP-like"/>
    <property type="match status" value="1"/>
</dbReference>
<dbReference type="RefSeq" id="WP_194416369.1">
    <property type="nucleotide sequence ID" value="NZ_JACXXJ020000004.1"/>
</dbReference>
<dbReference type="PROSITE" id="PS50075">
    <property type="entry name" value="CARRIER"/>
    <property type="match status" value="1"/>
</dbReference>
<dbReference type="GO" id="GO:0005737">
    <property type="term" value="C:cytoplasm"/>
    <property type="evidence" value="ECO:0007669"/>
    <property type="project" value="TreeGrafter"/>
</dbReference>
<dbReference type="InterPro" id="IPR001031">
    <property type="entry name" value="Thioesterase"/>
</dbReference>
<dbReference type="InterPro" id="IPR000415">
    <property type="entry name" value="Nitroreductase-like"/>
</dbReference>
<keyword evidence="2" id="KW-0597">Phosphoprotein</keyword>
<dbReference type="InterPro" id="IPR006162">
    <property type="entry name" value="Ppantetheine_attach_site"/>
</dbReference>
<dbReference type="Gene3D" id="3.40.50.12780">
    <property type="entry name" value="N-terminal domain of ligase-like"/>
    <property type="match status" value="1"/>
</dbReference>
<organism evidence="4 5">
    <name type="scientific">Agrobacterium vitis</name>
    <name type="common">Rhizobium vitis</name>
    <dbReference type="NCBI Taxonomy" id="373"/>
    <lineage>
        <taxon>Bacteria</taxon>
        <taxon>Pseudomonadati</taxon>
        <taxon>Pseudomonadota</taxon>
        <taxon>Alphaproteobacteria</taxon>
        <taxon>Hyphomicrobiales</taxon>
        <taxon>Rhizobiaceae</taxon>
        <taxon>Rhizobium/Agrobacterium group</taxon>
        <taxon>Agrobacterium</taxon>
    </lineage>
</organism>
<dbReference type="InterPro" id="IPR010071">
    <property type="entry name" value="AA_adenyl_dom"/>
</dbReference>
<dbReference type="EMBL" id="JACXXJ020000004">
    <property type="protein sequence ID" value="MBF2714514.1"/>
    <property type="molecule type" value="Genomic_DNA"/>
</dbReference>
<keyword evidence="1" id="KW-0596">Phosphopantetheine</keyword>
<dbReference type="Gene3D" id="3.40.50.1820">
    <property type="entry name" value="alpha/beta hydrolase"/>
    <property type="match status" value="1"/>
</dbReference>
<dbReference type="CDD" id="cd05930">
    <property type="entry name" value="A_NRPS"/>
    <property type="match status" value="1"/>
</dbReference>
<dbReference type="Proteomes" id="UP000655037">
    <property type="component" value="Unassembled WGS sequence"/>
</dbReference>
<dbReference type="InterPro" id="IPR020845">
    <property type="entry name" value="AMP-binding_CS"/>
</dbReference>
<geneLocation type="plasmid" evidence="4">
    <name>unnamed3</name>
</geneLocation>
<reference evidence="4" key="1">
    <citation type="submission" date="2020-11" db="EMBL/GenBank/DDBJ databases">
        <title>Agrobacterium vitis strain K377 genome.</title>
        <authorList>
            <person name="Xi H."/>
        </authorList>
    </citation>
    <scope>NUCLEOTIDE SEQUENCE</scope>
    <source>
        <strain evidence="4">K377</strain>
        <plasmid evidence="4">unnamed3</plasmid>
    </source>
</reference>
<dbReference type="PROSITE" id="PS00012">
    <property type="entry name" value="PHOSPHOPANTETHEINE"/>
    <property type="match status" value="1"/>
</dbReference>
<dbReference type="GO" id="GO:0043041">
    <property type="term" value="P:amino acid activation for nonribosomal peptide biosynthetic process"/>
    <property type="evidence" value="ECO:0007669"/>
    <property type="project" value="TreeGrafter"/>
</dbReference>
<dbReference type="Gene3D" id="3.30.300.30">
    <property type="match status" value="2"/>
</dbReference>
<dbReference type="InterPro" id="IPR029058">
    <property type="entry name" value="AB_hydrolase_fold"/>
</dbReference>
<dbReference type="PANTHER" id="PTHR45527:SF1">
    <property type="entry name" value="FATTY ACID SYNTHASE"/>
    <property type="match status" value="1"/>
</dbReference>
<feature type="domain" description="Carrier" evidence="3">
    <location>
        <begin position="934"/>
        <end position="1009"/>
    </location>
</feature>
<dbReference type="InterPro" id="IPR009081">
    <property type="entry name" value="PP-bd_ACP"/>
</dbReference>
<dbReference type="Gene3D" id="3.40.109.10">
    <property type="entry name" value="NADH Oxidase"/>
    <property type="match status" value="1"/>
</dbReference>
<evidence type="ECO:0000313" key="5">
    <source>
        <dbReference type="Proteomes" id="UP000655037"/>
    </source>
</evidence>
<dbReference type="Pfam" id="PF00550">
    <property type="entry name" value="PP-binding"/>
    <property type="match status" value="1"/>
</dbReference>
<evidence type="ECO:0000256" key="2">
    <source>
        <dbReference type="ARBA" id="ARBA00022553"/>
    </source>
</evidence>
<protein>
    <submittedName>
        <fullName evidence="4">Amino acid adenylation domain-containing protein</fullName>
    </submittedName>
</protein>
<dbReference type="GO" id="GO:0031177">
    <property type="term" value="F:phosphopantetheine binding"/>
    <property type="evidence" value="ECO:0007669"/>
    <property type="project" value="TreeGrafter"/>
</dbReference>
<keyword evidence="4" id="KW-0614">Plasmid</keyword>
<evidence type="ECO:0000256" key="1">
    <source>
        <dbReference type="ARBA" id="ARBA00022450"/>
    </source>
</evidence>
<dbReference type="SUPFAM" id="SSF53474">
    <property type="entry name" value="alpha/beta-Hydrolases"/>
    <property type="match status" value="1"/>
</dbReference>
<accession>A0AAE2UVZ8</accession>